<reference evidence="1" key="2">
    <citation type="submission" date="2021-01" db="EMBL/GenBank/DDBJ databases">
        <authorList>
            <person name="Schikora-Tamarit M.A."/>
        </authorList>
    </citation>
    <scope>NUCLEOTIDE SEQUENCE</scope>
    <source>
        <strain evidence="1">CBS2887</strain>
    </source>
</reference>
<protein>
    <submittedName>
        <fullName evidence="1">Uncharacterized protein</fullName>
    </submittedName>
</protein>
<organism evidence="1 2">
    <name type="scientific">Wickerhamomyces pijperi</name>
    <name type="common">Yeast</name>
    <name type="synonym">Pichia pijperi</name>
    <dbReference type="NCBI Taxonomy" id="599730"/>
    <lineage>
        <taxon>Eukaryota</taxon>
        <taxon>Fungi</taxon>
        <taxon>Dikarya</taxon>
        <taxon>Ascomycota</taxon>
        <taxon>Saccharomycotina</taxon>
        <taxon>Saccharomycetes</taxon>
        <taxon>Phaffomycetales</taxon>
        <taxon>Wickerhamomycetaceae</taxon>
        <taxon>Wickerhamomyces</taxon>
    </lineage>
</organism>
<dbReference type="AlphaFoldDB" id="A0A9P8Q7E0"/>
<comment type="caution">
    <text evidence="1">The sequence shown here is derived from an EMBL/GenBank/DDBJ whole genome shotgun (WGS) entry which is preliminary data.</text>
</comment>
<gene>
    <name evidence="1" type="ORF">WICPIJ_003413</name>
</gene>
<dbReference type="EMBL" id="JAEUBG010001863">
    <property type="protein sequence ID" value="KAH3685613.1"/>
    <property type="molecule type" value="Genomic_DNA"/>
</dbReference>
<reference evidence="1" key="1">
    <citation type="journal article" date="2021" name="Open Biol.">
        <title>Shared evolutionary footprints suggest mitochondrial oxidative damage underlies multiple complex I losses in fungi.</title>
        <authorList>
            <person name="Schikora-Tamarit M.A."/>
            <person name="Marcet-Houben M."/>
            <person name="Nosek J."/>
            <person name="Gabaldon T."/>
        </authorList>
    </citation>
    <scope>NUCLEOTIDE SEQUENCE</scope>
    <source>
        <strain evidence="1">CBS2887</strain>
    </source>
</reference>
<proteinExistence type="predicted"/>
<keyword evidence="2" id="KW-1185">Reference proteome</keyword>
<dbReference type="Proteomes" id="UP000774326">
    <property type="component" value="Unassembled WGS sequence"/>
</dbReference>
<evidence type="ECO:0000313" key="1">
    <source>
        <dbReference type="EMBL" id="KAH3685613.1"/>
    </source>
</evidence>
<sequence length="132" mass="14523">MSSTGRCLIILKRDMISSSRTWFLSLNSFLKMQNCFMILKISGGHPISFEVEKTESLLPNQMSSESGNLQSGETMALMISNQAMLPTKVELPSIPLRYPLNSGSLTIALANSKKVLPKAVLPDSKMLNNKCT</sequence>
<name>A0A9P8Q7E0_WICPI</name>
<accession>A0A9P8Q7E0</accession>
<evidence type="ECO:0000313" key="2">
    <source>
        <dbReference type="Proteomes" id="UP000774326"/>
    </source>
</evidence>